<proteinExistence type="inferred from homology"/>
<dbReference type="Ensembl" id="ENSCCRT00010073039.1">
    <property type="protein sequence ID" value="ENSCCRP00010066249.1"/>
    <property type="gene ID" value="ENSCCRG00010028374.1"/>
</dbReference>
<organism evidence="3 4">
    <name type="scientific">Cyprinus carpio</name>
    <name type="common">Common carp</name>
    <dbReference type="NCBI Taxonomy" id="7962"/>
    <lineage>
        <taxon>Eukaryota</taxon>
        <taxon>Metazoa</taxon>
        <taxon>Chordata</taxon>
        <taxon>Craniata</taxon>
        <taxon>Vertebrata</taxon>
        <taxon>Euteleostomi</taxon>
        <taxon>Actinopterygii</taxon>
        <taxon>Neopterygii</taxon>
        <taxon>Teleostei</taxon>
        <taxon>Ostariophysi</taxon>
        <taxon>Cypriniformes</taxon>
        <taxon>Cyprinidae</taxon>
        <taxon>Cyprininae</taxon>
        <taxon>Cyprinus</taxon>
    </lineage>
</organism>
<dbReference type="InterPro" id="IPR008862">
    <property type="entry name" value="Tcp11"/>
</dbReference>
<dbReference type="AlphaFoldDB" id="A0A8C1LSG2"/>
<evidence type="ECO:0000256" key="1">
    <source>
        <dbReference type="ARBA" id="ARBA00010954"/>
    </source>
</evidence>
<dbReference type="Proteomes" id="UP000694427">
    <property type="component" value="Unplaced"/>
</dbReference>
<dbReference type="OMA" id="QIVMCAS"/>
<name>A0A8C1LSG2_CYPCA</name>
<protein>
    <submittedName>
        <fullName evidence="3">T-complex protein 11-like protein 1</fullName>
    </submittedName>
</protein>
<feature type="compositionally biased region" description="Basic and acidic residues" evidence="2">
    <location>
        <begin position="1"/>
        <end position="21"/>
    </location>
</feature>
<accession>A0A8C1LSG2</accession>
<reference evidence="3" key="2">
    <citation type="submission" date="2025-09" db="UniProtKB">
        <authorList>
            <consortium name="Ensembl"/>
        </authorList>
    </citation>
    <scope>IDENTIFICATION</scope>
</reference>
<dbReference type="GO" id="GO:0007165">
    <property type="term" value="P:signal transduction"/>
    <property type="evidence" value="ECO:0007669"/>
    <property type="project" value="TreeGrafter"/>
</dbReference>
<keyword evidence="4" id="KW-1185">Reference proteome</keyword>
<evidence type="ECO:0000256" key="2">
    <source>
        <dbReference type="SAM" id="MobiDB-lite"/>
    </source>
</evidence>
<gene>
    <name evidence="3" type="primary">LOC109103930</name>
</gene>
<reference evidence="3" key="1">
    <citation type="submission" date="2025-08" db="UniProtKB">
        <authorList>
            <consortium name="Ensembl"/>
        </authorList>
    </citation>
    <scope>IDENTIFICATION</scope>
</reference>
<evidence type="ECO:0000313" key="3">
    <source>
        <dbReference type="Ensembl" id="ENSCCRP00010066249.1"/>
    </source>
</evidence>
<comment type="similarity">
    <text evidence="1">Belongs to the TCP11 family.</text>
</comment>
<dbReference type="Pfam" id="PF05794">
    <property type="entry name" value="Tcp11"/>
    <property type="match status" value="1"/>
</dbReference>
<feature type="region of interest" description="Disordered" evidence="2">
    <location>
        <begin position="1"/>
        <end position="54"/>
    </location>
</feature>
<dbReference type="PANTHER" id="PTHR12832:SF15">
    <property type="entry name" value="T-COMPLEX PROTEIN 11-LIKE PROTEIN 1"/>
    <property type="match status" value="1"/>
</dbReference>
<sequence length="516" mass="57885">MPKESDESSKEEQSKIDKDGAENTVETSEEMIRKSIRRNTPSPHRLTPQSSPPRFVSVEELMETAKGVTNLALAHEIVMNSAFQVKPYEPGEGSLEKQVKEIMHKAFWDCLESQLNDDPPSYSHAVTLVGEIKETLLSFLLPGQSRLRGQIEEALDLSLIQQEAENRALDINKVAKFIIDMMGTFCAPLRDEDIKQLREITDIVPLFKSIFAVLDKMKIDMANFAVSSLRPHLLQQSVEYERKKFQEFLEKQPNALDFTQKWLQDTADYVTGGGTEGGATCTPNSAQLSLHNHAYLRLLKWDHDAESFPETLLMDQGRFQEMQQELEQLALVASVLLIVYNSAGEAISGLPGLMERLKKTIKILLAEMHTPSFNADETFAAVAEKMCVELRGCLSQHGFSPFSSDRENTLKGQIVAAKSADNPIRKVIDSRIQMYLLGFLESSAHRCAPALPGGLTPISKELEEIAVKLGRLVTFNKLVYSPFYHKILQDILKQGESLDISGCKEKDVQYSIRLVP</sequence>
<dbReference type="PANTHER" id="PTHR12832">
    <property type="entry name" value="TESTIS-SPECIFIC PROTEIN PBS13 T-COMPLEX 11"/>
    <property type="match status" value="1"/>
</dbReference>
<evidence type="ECO:0000313" key="4">
    <source>
        <dbReference type="Proteomes" id="UP000694427"/>
    </source>
</evidence>